<dbReference type="AlphaFoldDB" id="A0A109XXR6"/>
<dbReference type="SUPFAM" id="SSF51197">
    <property type="entry name" value="Clavaminate synthase-like"/>
    <property type="match status" value="1"/>
</dbReference>
<keyword evidence="3" id="KW-0560">Oxidoreductase</keyword>
<evidence type="ECO:0000256" key="1">
    <source>
        <dbReference type="ARBA" id="ARBA00022723"/>
    </source>
</evidence>
<keyword evidence="1 6" id="KW-0479">Metal-binding</keyword>
<proteinExistence type="predicted"/>
<keyword evidence="8" id="KW-0808">Transferase</keyword>
<dbReference type="Gene3D" id="2.60.120.590">
    <property type="entry name" value="Alpha-ketoglutarate-dependent dioxygenase AlkB-like"/>
    <property type="match status" value="1"/>
</dbReference>
<dbReference type="GO" id="GO:0008168">
    <property type="term" value="F:methyltransferase activity"/>
    <property type="evidence" value="ECO:0007669"/>
    <property type="project" value="UniProtKB-KW"/>
</dbReference>
<dbReference type="GO" id="GO:0032259">
    <property type="term" value="P:methylation"/>
    <property type="evidence" value="ECO:0007669"/>
    <property type="project" value="UniProtKB-KW"/>
</dbReference>
<dbReference type="GO" id="GO:0035513">
    <property type="term" value="P:oxidative RNA demethylation"/>
    <property type="evidence" value="ECO:0007669"/>
    <property type="project" value="TreeGrafter"/>
</dbReference>
<feature type="binding site" evidence="6">
    <location>
        <position position="139"/>
    </location>
    <ligand>
        <name>Fe cation</name>
        <dbReference type="ChEBI" id="CHEBI:24875"/>
        <note>catalytic</note>
    </ligand>
</feature>
<evidence type="ECO:0000256" key="5">
    <source>
        <dbReference type="PIRSR" id="PIRSR604574-1"/>
    </source>
</evidence>
<dbReference type="PANTHER" id="PTHR16557:SF2">
    <property type="entry name" value="NUCLEIC ACID DIOXYGENASE ALKBH1"/>
    <property type="match status" value="1"/>
</dbReference>
<feature type="domain" description="Fe2OG dioxygenase" evidence="7">
    <location>
        <begin position="119"/>
        <end position="219"/>
    </location>
</feature>
<dbReference type="GO" id="GO:0008198">
    <property type="term" value="F:ferrous iron binding"/>
    <property type="evidence" value="ECO:0007669"/>
    <property type="project" value="TreeGrafter"/>
</dbReference>
<evidence type="ECO:0000256" key="4">
    <source>
        <dbReference type="ARBA" id="ARBA00023004"/>
    </source>
</evidence>
<dbReference type="RefSeq" id="WP_061073516.1">
    <property type="nucleotide sequence ID" value="NZ_CP014060.2"/>
</dbReference>
<comment type="cofactor">
    <cofactor evidence="6">
        <name>Fe(2+)</name>
        <dbReference type="ChEBI" id="CHEBI:29033"/>
    </cofactor>
    <text evidence="6">Binds 1 Fe(2+) ion per subunit.</text>
</comment>
<dbReference type="InterPro" id="IPR037151">
    <property type="entry name" value="AlkB-like_sf"/>
</dbReference>
<feature type="binding site" evidence="5">
    <location>
        <position position="141"/>
    </location>
    <ligand>
        <name>substrate</name>
    </ligand>
</feature>
<dbReference type="PROSITE" id="PS51471">
    <property type="entry name" value="FE2OG_OXY"/>
    <property type="match status" value="1"/>
</dbReference>
<gene>
    <name evidence="8" type="ORF">AL504_24655</name>
</gene>
<evidence type="ECO:0000256" key="6">
    <source>
        <dbReference type="PIRSR" id="PIRSR604574-2"/>
    </source>
</evidence>
<sequence>MGTSLNLFNDEETAQTGRERIGAQSVVLRGFALPAARALLAGVDAVRQAAPFRHMVTPGGLPMSVALTNCGDFGWTSDEHGYRYTREDPRSGRPWPAMPEAFDTLAREAALAADFPGFAPDACLVNRYQPGSRLSLHQDKDERDYSAPIVSVSLGMPAVFLFGGHERGDKAVHVPLFHGDVVVWGGVDRLRYHGVLPLKDRPHPTLGSVRINFTIRKAG</sequence>
<dbReference type="GO" id="GO:0035516">
    <property type="term" value="F:broad specificity oxidative DNA demethylase activity"/>
    <property type="evidence" value="ECO:0007669"/>
    <property type="project" value="TreeGrafter"/>
</dbReference>
<dbReference type="EMBL" id="CP014060">
    <property type="protein sequence ID" value="AMG38933.1"/>
    <property type="molecule type" value="Genomic_DNA"/>
</dbReference>
<feature type="binding site" evidence="5">
    <location>
        <begin position="82"/>
        <end position="84"/>
    </location>
    <ligand>
        <name>substrate</name>
    </ligand>
</feature>
<organism evidence="8 9">
    <name type="scientific">Alcaligenes xylosoxydans xylosoxydans</name>
    <name type="common">Achromobacter xylosoxidans</name>
    <dbReference type="NCBI Taxonomy" id="85698"/>
    <lineage>
        <taxon>Bacteria</taxon>
        <taxon>Pseudomonadati</taxon>
        <taxon>Pseudomonadota</taxon>
        <taxon>Betaproteobacteria</taxon>
        <taxon>Burkholderiales</taxon>
        <taxon>Alcaligenaceae</taxon>
        <taxon>Achromobacter</taxon>
    </lineage>
</organism>
<evidence type="ECO:0000256" key="3">
    <source>
        <dbReference type="ARBA" id="ARBA00023002"/>
    </source>
</evidence>
<evidence type="ECO:0000313" key="8">
    <source>
        <dbReference type="EMBL" id="AMG38933.1"/>
    </source>
</evidence>
<reference evidence="9" key="1">
    <citation type="submission" date="2015-12" db="EMBL/GenBank/DDBJ databases">
        <title>FDA dAtabase for Regulatory Grade micrObial Sequences (FDA-ARGOS): Supporting development and validation of Infectious Disease Dx tests.</title>
        <authorList>
            <person name="Case J."/>
            <person name="Tallon L."/>
            <person name="Sadzewicz L."/>
            <person name="Sengamalay N."/>
            <person name="Ott S."/>
            <person name="Godinez A."/>
            <person name="Nagaraj S."/>
            <person name="Nadendla S."/>
            <person name="Sichtig H."/>
        </authorList>
    </citation>
    <scope>NUCLEOTIDE SEQUENCE [LARGE SCALE GENOMIC DNA]</scope>
    <source>
        <strain evidence="9">FDAARGOS_147</strain>
    </source>
</reference>
<keyword evidence="8" id="KW-0489">Methyltransferase</keyword>
<feature type="binding site" evidence="5">
    <location>
        <position position="75"/>
    </location>
    <ligand>
        <name>substrate</name>
    </ligand>
</feature>
<name>A0A109XXR6_ALCXX</name>
<dbReference type="InterPro" id="IPR005123">
    <property type="entry name" value="Oxoglu/Fe-dep_dioxygenase_dom"/>
</dbReference>
<feature type="binding site" evidence="5">
    <location>
        <position position="167"/>
    </location>
    <ligand>
        <name>substrate</name>
    </ligand>
</feature>
<keyword evidence="2" id="KW-0223">Dioxygenase</keyword>
<evidence type="ECO:0000256" key="2">
    <source>
        <dbReference type="ARBA" id="ARBA00022964"/>
    </source>
</evidence>
<dbReference type="GO" id="GO:0035515">
    <property type="term" value="F:oxidative RNA demethylase activity"/>
    <property type="evidence" value="ECO:0007669"/>
    <property type="project" value="TreeGrafter"/>
</dbReference>
<keyword evidence="4 6" id="KW-0408">Iron</keyword>
<evidence type="ECO:0000313" key="9">
    <source>
        <dbReference type="Proteomes" id="UP000060602"/>
    </source>
</evidence>
<feature type="binding site" evidence="6">
    <location>
        <position position="193"/>
    </location>
    <ligand>
        <name>Fe cation</name>
        <dbReference type="ChEBI" id="CHEBI:24875"/>
        <note>catalytic</note>
    </ligand>
</feature>
<dbReference type="InterPro" id="IPR004574">
    <property type="entry name" value="Alkb"/>
</dbReference>
<protein>
    <submittedName>
        <fullName evidence="8">DNA oxidative demethylase AlkB</fullName>
    </submittedName>
</protein>
<accession>A0A109XXR6</accession>
<dbReference type="PANTHER" id="PTHR16557">
    <property type="entry name" value="ALKYLATED DNA REPAIR PROTEIN ALKB-RELATED"/>
    <property type="match status" value="1"/>
</dbReference>
<feature type="binding site" evidence="5">
    <location>
        <begin position="210"/>
        <end position="216"/>
    </location>
    <ligand>
        <name>2-oxoglutarate</name>
        <dbReference type="ChEBI" id="CHEBI:16810"/>
    </ligand>
</feature>
<dbReference type="InterPro" id="IPR027450">
    <property type="entry name" value="AlkB-like"/>
</dbReference>
<feature type="binding site" evidence="6">
    <location>
        <position position="137"/>
    </location>
    <ligand>
        <name>Fe cation</name>
        <dbReference type="ChEBI" id="CHEBI:24875"/>
        <note>catalytic</note>
    </ligand>
</feature>
<dbReference type="GO" id="GO:0005737">
    <property type="term" value="C:cytoplasm"/>
    <property type="evidence" value="ECO:0007669"/>
    <property type="project" value="TreeGrafter"/>
</dbReference>
<dbReference type="Pfam" id="PF13532">
    <property type="entry name" value="2OG-FeII_Oxy_2"/>
    <property type="match status" value="1"/>
</dbReference>
<dbReference type="Proteomes" id="UP000060602">
    <property type="component" value="Chromosome"/>
</dbReference>
<evidence type="ECO:0000259" key="7">
    <source>
        <dbReference type="PROSITE" id="PS51471"/>
    </source>
</evidence>
<dbReference type="NCBIfam" id="NF011930">
    <property type="entry name" value="PRK15401.1"/>
    <property type="match status" value="1"/>
</dbReference>
<feature type="binding site" evidence="5">
    <location>
        <begin position="126"/>
        <end position="128"/>
    </location>
    <ligand>
        <name>2-oxoglutarate</name>
        <dbReference type="ChEBI" id="CHEBI:16810"/>
    </ligand>
</feature>